<evidence type="ECO:0000313" key="2">
    <source>
        <dbReference type="Proteomes" id="UP000324222"/>
    </source>
</evidence>
<keyword evidence="2" id="KW-1185">Reference proteome</keyword>
<dbReference type="AlphaFoldDB" id="A0A5B7CZE8"/>
<protein>
    <submittedName>
        <fullName evidence="1">Uncharacterized protein</fullName>
    </submittedName>
</protein>
<dbReference type="EMBL" id="VSRR010000331">
    <property type="protein sequence ID" value="MPC14154.1"/>
    <property type="molecule type" value="Genomic_DNA"/>
</dbReference>
<gene>
    <name evidence="1" type="ORF">E2C01_006910</name>
</gene>
<name>A0A5B7CZE8_PORTR</name>
<sequence>MGGEGNSTVLPRFQKMRCEMEVIGVQGIASPGEVEGLENLSGICAAIQEVSQCWPVWVNKTVSGGGPHSVSGDEGQCSSRCSGTPGAVGRVGHAQPVQVGIEAGVANSQSEHHLSSTKPHLLFLTETQLSEATDSSPFFVRSYFLYSHFRSKARCCVYVCNDLTYSCAHALESSKFSTI</sequence>
<comment type="caution">
    <text evidence="1">The sequence shown here is derived from an EMBL/GenBank/DDBJ whole genome shotgun (WGS) entry which is preliminary data.</text>
</comment>
<evidence type="ECO:0000313" key="1">
    <source>
        <dbReference type="EMBL" id="MPC14154.1"/>
    </source>
</evidence>
<proteinExistence type="predicted"/>
<reference evidence="1 2" key="1">
    <citation type="submission" date="2019-05" db="EMBL/GenBank/DDBJ databases">
        <title>Another draft genome of Portunus trituberculatus and its Hox gene families provides insights of decapod evolution.</title>
        <authorList>
            <person name="Jeong J.-H."/>
            <person name="Song I."/>
            <person name="Kim S."/>
            <person name="Choi T."/>
            <person name="Kim D."/>
            <person name="Ryu S."/>
            <person name="Kim W."/>
        </authorList>
    </citation>
    <scope>NUCLEOTIDE SEQUENCE [LARGE SCALE GENOMIC DNA]</scope>
    <source>
        <tissue evidence="1">Muscle</tissue>
    </source>
</reference>
<organism evidence="1 2">
    <name type="scientific">Portunus trituberculatus</name>
    <name type="common">Swimming crab</name>
    <name type="synonym">Neptunus trituberculatus</name>
    <dbReference type="NCBI Taxonomy" id="210409"/>
    <lineage>
        <taxon>Eukaryota</taxon>
        <taxon>Metazoa</taxon>
        <taxon>Ecdysozoa</taxon>
        <taxon>Arthropoda</taxon>
        <taxon>Crustacea</taxon>
        <taxon>Multicrustacea</taxon>
        <taxon>Malacostraca</taxon>
        <taxon>Eumalacostraca</taxon>
        <taxon>Eucarida</taxon>
        <taxon>Decapoda</taxon>
        <taxon>Pleocyemata</taxon>
        <taxon>Brachyura</taxon>
        <taxon>Eubrachyura</taxon>
        <taxon>Portunoidea</taxon>
        <taxon>Portunidae</taxon>
        <taxon>Portuninae</taxon>
        <taxon>Portunus</taxon>
    </lineage>
</organism>
<accession>A0A5B7CZE8</accession>
<dbReference type="Proteomes" id="UP000324222">
    <property type="component" value="Unassembled WGS sequence"/>
</dbReference>